<accession>G9EJ75</accession>
<reference evidence="1 2" key="1">
    <citation type="journal article" date="2011" name="BMC Genomics">
        <title>Insight into cross-talk between intra-amoebal pathogens.</title>
        <authorList>
            <person name="Gimenez G."/>
            <person name="Bertelli C."/>
            <person name="Moliner C."/>
            <person name="Robert C."/>
            <person name="Raoult D."/>
            <person name="Fournier P.E."/>
            <person name="Greub G."/>
        </authorList>
    </citation>
    <scope>NUCLEOTIDE SEQUENCE [LARGE SCALE GENOMIC DNA]</scope>
    <source>
        <strain evidence="1 2">LLAP12</strain>
    </source>
</reference>
<organism evidence="1 2">
    <name type="scientific">Legionella drancourtii LLAP12</name>
    <dbReference type="NCBI Taxonomy" id="658187"/>
    <lineage>
        <taxon>Bacteria</taxon>
        <taxon>Pseudomonadati</taxon>
        <taxon>Pseudomonadota</taxon>
        <taxon>Gammaproteobacteria</taxon>
        <taxon>Legionellales</taxon>
        <taxon>Legionellaceae</taxon>
        <taxon>Legionella</taxon>
    </lineage>
</organism>
<protein>
    <submittedName>
        <fullName evidence="1">Uncharacterized protein</fullName>
    </submittedName>
</protein>
<gene>
    <name evidence="1" type="ORF">LDG_5233</name>
</gene>
<dbReference type="InParanoid" id="G9EJ75"/>
<dbReference type="AlphaFoldDB" id="G9EJ75"/>
<dbReference type="HOGENOM" id="CLU_3291766_0_0_6"/>
<sequence length="40" mass="4037">MFYAAACLVKGGFFSVDTKSKKVVDEVSATVTAAIAAPAA</sequence>
<proteinExistence type="predicted"/>
<evidence type="ECO:0000313" key="1">
    <source>
        <dbReference type="EMBL" id="EHL32641.1"/>
    </source>
</evidence>
<evidence type="ECO:0000313" key="2">
    <source>
        <dbReference type="Proteomes" id="UP000002770"/>
    </source>
</evidence>
<dbReference type="STRING" id="658187.LDG_5233"/>
<keyword evidence="2" id="KW-1185">Reference proteome</keyword>
<dbReference type="Proteomes" id="UP000002770">
    <property type="component" value="Unassembled WGS sequence"/>
</dbReference>
<name>G9EJ75_9GAMM</name>
<dbReference type="EMBL" id="JH413796">
    <property type="protein sequence ID" value="EHL32641.1"/>
    <property type="molecule type" value="Genomic_DNA"/>
</dbReference>
<dbReference type="RefSeq" id="WP_006869222.1">
    <property type="nucleotide sequence ID" value="NZ_JH413796.1"/>
</dbReference>